<evidence type="ECO:0000313" key="1">
    <source>
        <dbReference type="EMBL" id="KAG2565319.1"/>
    </source>
</evidence>
<organism evidence="1 2">
    <name type="scientific">Panicum virgatum</name>
    <name type="common">Blackwell switchgrass</name>
    <dbReference type="NCBI Taxonomy" id="38727"/>
    <lineage>
        <taxon>Eukaryota</taxon>
        <taxon>Viridiplantae</taxon>
        <taxon>Streptophyta</taxon>
        <taxon>Embryophyta</taxon>
        <taxon>Tracheophyta</taxon>
        <taxon>Spermatophyta</taxon>
        <taxon>Magnoliopsida</taxon>
        <taxon>Liliopsida</taxon>
        <taxon>Poales</taxon>
        <taxon>Poaceae</taxon>
        <taxon>PACMAD clade</taxon>
        <taxon>Panicoideae</taxon>
        <taxon>Panicodae</taxon>
        <taxon>Paniceae</taxon>
        <taxon>Panicinae</taxon>
        <taxon>Panicum</taxon>
        <taxon>Panicum sect. Hiantes</taxon>
    </lineage>
</organism>
<reference evidence="1" key="1">
    <citation type="submission" date="2020-05" db="EMBL/GenBank/DDBJ databases">
        <title>WGS assembly of Panicum virgatum.</title>
        <authorList>
            <person name="Lovell J.T."/>
            <person name="Jenkins J."/>
            <person name="Shu S."/>
            <person name="Juenger T.E."/>
            <person name="Schmutz J."/>
        </authorList>
    </citation>
    <scope>NUCLEOTIDE SEQUENCE</scope>
    <source>
        <strain evidence="1">AP13</strain>
    </source>
</reference>
<keyword evidence="2" id="KW-1185">Reference proteome</keyword>
<gene>
    <name evidence="1" type="ORF">PVAP13_7NG097517</name>
</gene>
<protein>
    <submittedName>
        <fullName evidence="1">Uncharacterized protein</fullName>
    </submittedName>
</protein>
<dbReference type="Proteomes" id="UP000823388">
    <property type="component" value="Chromosome 7N"/>
</dbReference>
<sequence length="29" mass="2947">MSRGNLVKISPRCDVWKVGAGNCGSSAPG</sequence>
<evidence type="ECO:0000313" key="2">
    <source>
        <dbReference type="Proteomes" id="UP000823388"/>
    </source>
</evidence>
<dbReference type="AlphaFoldDB" id="A0A8T0PY62"/>
<dbReference type="EMBL" id="CM029050">
    <property type="protein sequence ID" value="KAG2565319.1"/>
    <property type="molecule type" value="Genomic_DNA"/>
</dbReference>
<comment type="caution">
    <text evidence="1">The sequence shown here is derived from an EMBL/GenBank/DDBJ whole genome shotgun (WGS) entry which is preliminary data.</text>
</comment>
<name>A0A8T0PY62_PANVG</name>
<accession>A0A8T0PY62</accession>
<proteinExistence type="predicted"/>